<dbReference type="HAMAP" id="MF_00916">
    <property type="entry name" value="QueG"/>
    <property type="match status" value="1"/>
</dbReference>
<comment type="function">
    <text evidence="9">Catalyzes the conversion of epoxyqueuosine (oQ) to queuosine (Q), which is a hypermodified base found in the wobble positions of tRNA(Asp), tRNA(Asn), tRNA(His) and tRNA(Tyr).</text>
</comment>
<dbReference type="GO" id="GO:0008616">
    <property type="term" value="P:tRNA queuosine(34) biosynthetic process"/>
    <property type="evidence" value="ECO:0007669"/>
    <property type="project" value="UniProtKB-UniRule"/>
</dbReference>
<dbReference type="InterPro" id="IPR013542">
    <property type="entry name" value="QueG_DUF1730"/>
</dbReference>
<dbReference type="Pfam" id="PF13484">
    <property type="entry name" value="Fer4_16"/>
    <property type="match status" value="1"/>
</dbReference>
<feature type="binding site" evidence="9">
    <location>
        <position position="217"/>
    </location>
    <ligand>
        <name>cob(II)alamin</name>
        <dbReference type="ChEBI" id="CHEBI:16304"/>
    </ligand>
</feature>
<dbReference type="InterPro" id="IPR004453">
    <property type="entry name" value="QueG"/>
</dbReference>
<evidence type="ECO:0000313" key="12">
    <source>
        <dbReference type="Proteomes" id="UP000295221"/>
    </source>
</evidence>
<feature type="binding site" evidence="9">
    <location>
        <position position="245"/>
    </location>
    <ligand>
        <name>[4Fe-4S] cluster</name>
        <dbReference type="ChEBI" id="CHEBI:49883"/>
        <label>2</label>
    </ligand>
</feature>
<feature type="binding site" evidence="9">
    <location>
        <position position="195"/>
    </location>
    <ligand>
        <name>[4Fe-4S] cluster</name>
        <dbReference type="ChEBI" id="CHEBI:49883"/>
        <label>1</label>
    </ligand>
</feature>
<dbReference type="GO" id="GO:0052693">
    <property type="term" value="F:epoxyqueuosine reductase activity"/>
    <property type="evidence" value="ECO:0007669"/>
    <property type="project" value="UniProtKB-UniRule"/>
</dbReference>
<feature type="binding site" evidence="9">
    <location>
        <position position="249"/>
    </location>
    <ligand>
        <name>[4Fe-4S] cluster</name>
        <dbReference type="ChEBI" id="CHEBI:49883"/>
        <label>1</label>
    </ligand>
</feature>
<evidence type="ECO:0000256" key="5">
    <source>
        <dbReference type="ARBA" id="ARBA00022785"/>
    </source>
</evidence>
<evidence type="ECO:0000256" key="8">
    <source>
        <dbReference type="ARBA" id="ARBA00023014"/>
    </source>
</evidence>
<feature type="domain" description="4Fe-4S ferredoxin-type" evidence="10">
    <location>
        <begin position="181"/>
        <end position="209"/>
    </location>
</feature>
<dbReference type="SUPFAM" id="SSF46548">
    <property type="entry name" value="alpha-helical ferredoxin"/>
    <property type="match status" value="1"/>
</dbReference>
<feature type="binding site" evidence="9">
    <location>
        <position position="169"/>
    </location>
    <ligand>
        <name>cob(II)alamin</name>
        <dbReference type="ChEBI" id="CHEBI:16304"/>
    </ligand>
</feature>
<dbReference type="GO" id="GO:0046872">
    <property type="term" value="F:metal ion binding"/>
    <property type="evidence" value="ECO:0007669"/>
    <property type="project" value="UniProtKB-KW"/>
</dbReference>
<comment type="similarity">
    <text evidence="9">Belongs to the QueG family.</text>
</comment>
<feature type="binding site" evidence="9">
    <location>
        <position position="192"/>
    </location>
    <ligand>
        <name>[4Fe-4S] cluster</name>
        <dbReference type="ChEBI" id="CHEBI:49883"/>
        <label>1</label>
    </ligand>
</feature>
<organism evidence="11 12">
    <name type="scientific">Natronoflexus pectinivorans</name>
    <dbReference type="NCBI Taxonomy" id="682526"/>
    <lineage>
        <taxon>Bacteria</taxon>
        <taxon>Pseudomonadati</taxon>
        <taxon>Bacteroidota</taxon>
        <taxon>Bacteroidia</taxon>
        <taxon>Marinilabiliales</taxon>
        <taxon>Marinilabiliaceae</taxon>
        <taxon>Natronoflexus</taxon>
    </lineage>
</organism>
<evidence type="ECO:0000256" key="4">
    <source>
        <dbReference type="ARBA" id="ARBA00022723"/>
    </source>
</evidence>
<dbReference type="PANTHER" id="PTHR30002:SF4">
    <property type="entry name" value="EPOXYQUEUOSINE REDUCTASE"/>
    <property type="match status" value="1"/>
</dbReference>
<keyword evidence="9" id="KW-0846">Cobalamin</keyword>
<keyword evidence="8 9" id="KW-0411">Iron-sulfur</keyword>
<keyword evidence="9" id="KW-0170">Cobalt</keyword>
<evidence type="ECO:0000256" key="7">
    <source>
        <dbReference type="ARBA" id="ARBA00023004"/>
    </source>
</evidence>
<sequence length="319" mass="36709">MNLTQQHIANTIRDKALELGFDDVGFSPATELTEDKERLRKWLNNGYNAGMKYMNNHFEKRVNPALLVEGSLSVITVLKNYNQQNNQLSAGFPKISRYAYGKDYHDTIRQKLSHLFNFIREHINPELQGRYFVDSAPLLERAIATRAGLGWIGKNSMLINRKLGSWVFIAELVVNIKLPYNHTTVNDGCGGCTRCIEACPTQAILPHRQIDSNRCISYLTIENRNDIPENFKGKLDGWVFGCDICQEVCPWNRKAVETDEPDFKPSEQLLNMIAVEWENLTPEKFSKLFRGSAVKRTKHKGFMRNYYFSLKPQMSHNKT</sequence>
<keyword evidence="1 9" id="KW-0004">4Fe-4S</keyword>
<dbReference type="GO" id="GO:0031419">
    <property type="term" value="F:cobalamin binding"/>
    <property type="evidence" value="ECO:0007669"/>
    <property type="project" value="UniProtKB-KW"/>
</dbReference>
<feature type="binding site" evidence="9">
    <location>
        <position position="189"/>
    </location>
    <ligand>
        <name>[4Fe-4S] cluster</name>
        <dbReference type="ChEBI" id="CHEBI:49883"/>
        <label>1</label>
    </ligand>
</feature>
<dbReference type="AlphaFoldDB" id="A0A4R2GID8"/>
<dbReference type="NCBIfam" id="TIGR00276">
    <property type="entry name" value="tRNA epoxyqueuosine(34) reductase QueG"/>
    <property type="match status" value="1"/>
</dbReference>
<dbReference type="PANTHER" id="PTHR30002">
    <property type="entry name" value="EPOXYQUEUOSINE REDUCTASE"/>
    <property type="match status" value="1"/>
</dbReference>
<dbReference type="InterPro" id="IPR017900">
    <property type="entry name" value="4Fe4S_Fe_S_CS"/>
</dbReference>
<feature type="binding site" evidence="9">
    <location>
        <position position="134"/>
    </location>
    <ligand>
        <name>cob(II)alamin</name>
        <dbReference type="ChEBI" id="CHEBI:16304"/>
    </ligand>
</feature>
<keyword evidence="3 9" id="KW-0819">tRNA processing</keyword>
<evidence type="ECO:0000256" key="1">
    <source>
        <dbReference type="ARBA" id="ARBA00022485"/>
    </source>
</evidence>
<evidence type="ECO:0000256" key="3">
    <source>
        <dbReference type="ARBA" id="ARBA00022694"/>
    </source>
</evidence>
<dbReference type="Proteomes" id="UP000295221">
    <property type="component" value="Unassembled WGS sequence"/>
</dbReference>
<comment type="catalytic activity">
    <reaction evidence="9">
        <text>epoxyqueuosine(34) in tRNA + AH2 = queuosine(34) in tRNA + A + H2O</text>
        <dbReference type="Rhea" id="RHEA:32159"/>
        <dbReference type="Rhea" id="RHEA-COMP:18571"/>
        <dbReference type="Rhea" id="RHEA-COMP:18582"/>
        <dbReference type="ChEBI" id="CHEBI:13193"/>
        <dbReference type="ChEBI" id="CHEBI:15377"/>
        <dbReference type="ChEBI" id="CHEBI:17499"/>
        <dbReference type="ChEBI" id="CHEBI:194431"/>
        <dbReference type="ChEBI" id="CHEBI:194443"/>
        <dbReference type="EC" id="1.17.99.6"/>
    </reaction>
</comment>
<keyword evidence="12" id="KW-1185">Reference proteome</keyword>
<keyword evidence="2 9" id="KW-0963">Cytoplasm</keyword>
<dbReference type="PROSITE" id="PS51379">
    <property type="entry name" value="4FE4S_FER_2"/>
    <property type="match status" value="1"/>
</dbReference>
<accession>A0A4R2GID8</accession>
<evidence type="ECO:0000256" key="6">
    <source>
        <dbReference type="ARBA" id="ARBA00023002"/>
    </source>
</evidence>
<keyword evidence="5 9" id="KW-0671">Queuosine biosynthesis</keyword>
<comment type="cofactor">
    <cofactor evidence="9">
        <name>[4Fe-4S] cluster</name>
        <dbReference type="ChEBI" id="CHEBI:49883"/>
    </cofactor>
    <text evidence="9">Binds 2 [4Fe-4S] clusters per monomer.</text>
</comment>
<dbReference type="UniPathway" id="UPA00392"/>
<dbReference type="GO" id="GO:0051539">
    <property type="term" value="F:4 iron, 4 sulfur cluster binding"/>
    <property type="evidence" value="ECO:0007669"/>
    <property type="project" value="UniProtKB-KW"/>
</dbReference>
<comment type="subcellular location">
    <subcellularLocation>
        <location evidence="9">Cytoplasm</location>
    </subcellularLocation>
</comment>
<evidence type="ECO:0000259" key="10">
    <source>
        <dbReference type="PROSITE" id="PS51379"/>
    </source>
</evidence>
<dbReference type="OrthoDB" id="9784571at2"/>
<feature type="binding site" evidence="9">
    <location>
        <position position="300"/>
    </location>
    <ligand>
        <name>tRNA</name>
        <dbReference type="ChEBI" id="CHEBI:17843"/>
    </ligand>
</feature>
<dbReference type="GO" id="GO:0005737">
    <property type="term" value="C:cytoplasm"/>
    <property type="evidence" value="ECO:0007669"/>
    <property type="project" value="UniProtKB-SubCell"/>
</dbReference>
<comment type="pathway">
    <text evidence="9">tRNA modification; tRNA-queuosine biosynthesis.</text>
</comment>
<comment type="caution">
    <text evidence="11">The sequence shown here is derived from an EMBL/GenBank/DDBJ whole genome shotgun (WGS) entry which is preliminary data.</text>
</comment>
<comment type="subunit">
    <text evidence="9">Monomer.</text>
</comment>
<keyword evidence="6 9" id="KW-0560">Oxidoreductase</keyword>
<dbReference type="PROSITE" id="PS00198">
    <property type="entry name" value="4FE4S_FER_1"/>
    <property type="match status" value="1"/>
</dbReference>
<dbReference type="Pfam" id="PF08331">
    <property type="entry name" value="QueG_DUF1730"/>
    <property type="match status" value="1"/>
</dbReference>
<dbReference type="RefSeq" id="WP_132433861.1">
    <property type="nucleotide sequence ID" value="NZ_SLWK01000006.1"/>
</dbReference>
<feature type="binding site" evidence="9">
    <location>
        <position position="199"/>
    </location>
    <ligand>
        <name>[4Fe-4S] cluster</name>
        <dbReference type="ChEBI" id="CHEBI:49883"/>
        <label>2</label>
    </ligand>
</feature>
<keyword evidence="4 9" id="KW-0479">Metal-binding</keyword>
<reference evidence="11 12" key="1">
    <citation type="submission" date="2019-03" db="EMBL/GenBank/DDBJ databases">
        <title>Genomic Encyclopedia of Type Strains, Phase IV (KMG-IV): sequencing the most valuable type-strain genomes for metagenomic binning, comparative biology and taxonomic classification.</title>
        <authorList>
            <person name="Goeker M."/>
        </authorList>
    </citation>
    <scope>NUCLEOTIDE SEQUENCE [LARGE SCALE GENOMIC DNA]</scope>
    <source>
        <strain evidence="11 12">DSM 24179</strain>
    </source>
</reference>
<feature type="binding site" evidence="9">
    <location>
        <position position="61"/>
    </location>
    <ligand>
        <name>cob(II)alamin</name>
        <dbReference type="ChEBI" id="CHEBI:16304"/>
    </ligand>
</feature>
<feature type="binding site" evidence="9">
    <location>
        <position position="155"/>
    </location>
    <ligand>
        <name>cob(II)alamin</name>
        <dbReference type="ChEBI" id="CHEBI:16304"/>
    </ligand>
</feature>
<comment type="cofactor">
    <cofactor evidence="9">
        <name>cob(II)alamin</name>
        <dbReference type="ChEBI" id="CHEBI:16304"/>
    </cofactor>
</comment>
<proteinExistence type="inferred from homology"/>
<protein>
    <recommendedName>
        <fullName evidence="9">Epoxyqueuosine reductase</fullName>
        <ecNumber evidence="9">1.17.99.6</ecNumber>
    </recommendedName>
    <alternativeName>
        <fullName evidence="9">Queuosine biosynthesis protein QueG</fullName>
    </alternativeName>
</protein>
<feature type="binding site" evidence="9">
    <location>
        <position position="242"/>
    </location>
    <ligand>
        <name>[4Fe-4S] cluster</name>
        <dbReference type="ChEBI" id="CHEBI:49883"/>
        <label>2</label>
    </ligand>
</feature>
<dbReference type="Gene3D" id="3.30.70.20">
    <property type="match status" value="1"/>
</dbReference>
<feature type="binding site" evidence="9">
    <location>
        <position position="215"/>
    </location>
    <ligand>
        <name>[4Fe-4S] cluster</name>
        <dbReference type="ChEBI" id="CHEBI:49883"/>
        <label>2</label>
    </ligand>
</feature>
<dbReference type="EMBL" id="SLWK01000006">
    <property type="protein sequence ID" value="TCO07961.1"/>
    <property type="molecule type" value="Genomic_DNA"/>
</dbReference>
<dbReference type="EC" id="1.17.99.6" evidence="9"/>
<feature type="active site" description="Proton donor" evidence="9">
    <location>
        <position position="134"/>
    </location>
</feature>
<evidence type="ECO:0000256" key="9">
    <source>
        <dbReference type="HAMAP-Rule" id="MF_00916"/>
    </source>
</evidence>
<comment type="caution">
    <text evidence="9">Lacks conserved residue(s) required for the propagation of feature annotation.</text>
</comment>
<feature type="binding site" evidence="9">
    <location>
        <begin position="242"/>
        <end position="243"/>
    </location>
    <ligand>
        <name>cob(II)alamin</name>
        <dbReference type="ChEBI" id="CHEBI:16304"/>
    </ligand>
</feature>
<feature type="binding site" evidence="9">
    <location>
        <position position="158"/>
    </location>
    <ligand>
        <name>cob(II)alamin</name>
        <dbReference type="ChEBI" id="CHEBI:16304"/>
    </ligand>
</feature>
<gene>
    <name evidence="9" type="primary">queG</name>
    <name evidence="11" type="ORF">EV194_106102</name>
</gene>
<dbReference type="InterPro" id="IPR017896">
    <property type="entry name" value="4Fe4S_Fe-S-bd"/>
</dbReference>
<evidence type="ECO:0000256" key="2">
    <source>
        <dbReference type="ARBA" id="ARBA00022490"/>
    </source>
</evidence>
<evidence type="ECO:0000313" key="11">
    <source>
        <dbReference type="EMBL" id="TCO07961.1"/>
    </source>
</evidence>
<name>A0A4R2GID8_9BACT</name>
<keyword evidence="7 9" id="KW-0408">Iron</keyword>